<keyword evidence="2" id="KW-1185">Reference proteome</keyword>
<accession>A0ACB9FHD7</accession>
<evidence type="ECO:0000313" key="2">
    <source>
        <dbReference type="Proteomes" id="UP001055879"/>
    </source>
</evidence>
<sequence>MRNFLVTGDKSVGDDGEGEERTQGIGDTIMELSSNNQLEKDSGRMKNFPVTGDKSVEDDGEGEERMQGIGDTLMESSSNNQNGDSKELNEGDKAYKKKKAMEVDFDNMDRLDVGFEVGPVNNLKDGSKKDKGIQVGGCHTMSKDENREAHYASNVKKHQLEESAFGDNSGMPDNGCDRNNNSTCIFSKPWSRETEQKEVER</sequence>
<comment type="caution">
    <text evidence="1">The sequence shown here is derived from an EMBL/GenBank/DDBJ whole genome shotgun (WGS) entry which is preliminary data.</text>
</comment>
<name>A0ACB9FHD7_ARCLA</name>
<protein>
    <submittedName>
        <fullName evidence="1">Uncharacterized protein</fullName>
    </submittedName>
</protein>
<gene>
    <name evidence="1" type="ORF">L6452_01660</name>
</gene>
<evidence type="ECO:0000313" key="1">
    <source>
        <dbReference type="EMBL" id="KAI3770524.1"/>
    </source>
</evidence>
<proteinExistence type="predicted"/>
<reference evidence="2" key="1">
    <citation type="journal article" date="2022" name="Mol. Ecol. Resour.">
        <title>The genomes of chicory, endive, great burdock and yacon provide insights into Asteraceae palaeo-polyploidization history and plant inulin production.</title>
        <authorList>
            <person name="Fan W."/>
            <person name="Wang S."/>
            <person name="Wang H."/>
            <person name="Wang A."/>
            <person name="Jiang F."/>
            <person name="Liu H."/>
            <person name="Zhao H."/>
            <person name="Xu D."/>
            <person name="Zhang Y."/>
        </authorList>
    </citation>
    <scope>NUCLEOTIDE SEQUENCE [LARGE SCALE GENOMIC DNA]</scope>
    <source>
        <strain evidence="2">cv. Niubang</strain>
    </source>
</reference>
<dbReference type="EMBL" id="CM042047">
    <property type="protein sequence ID" value="KAI3770524.1"/>
    <property type="molecule type" value="Genomic_DNA"/>
</dbReference>
<organism evidence="1 2">
    <name type="scientific">Arctium lappa</name>
    <name type="common">Greater burdock</name>
    <name type="synonym">Lappa major</name>
    <dbReference type="NCBI Taxonomy" id="4217"/>
    <lineage>
        <taxon>Eukaryota</taxon>
        <taxon>Viridiplantae</taxon>
        <taxon>Streptophyta</taxon>
        <taxon>Embryophyta</taxon>
        <taxon>Tracheophyta</taxon>
        <taxon>Spermatophyta</taxon>
        <taxon>Magnoliopsida</taxon>
        <taxon>eudicotyledons</taxon>
        <taxon>Gunneridae</taxon>
        <taxon>Pentapetalae</taxon>
        <taxon>asterids</taxon>
        <taxon>campanulids</taxon>
        <taxon>Asterales</taxon>
        <taxon>Asteraceae</taxon>
        <taxon>Carduoideae</taxon>
        <taxon>Cardueae</taxon>
        <taxon>Arctiinae</taxon>
        <taxon>Arctium</taxon>
    </lineage>
</organism>
<dbReference type="Proteomes" id="UP001055879">
    <property type="component" value="Linkage Group LG01"/>
</dbReference>
<reference evidence="1 2" key="2">
    <citation type="journal article" date="2022" name="Mol. Ecol. Resour.">
        <title>The genomes of chicory, endive, great burdock and yacon provide insights into Asteraceae paleo-polyploidization history and plant inulin production.</title>
        <authorList>
            <person name="Fan W."/>
            <person name="Wang S."/>
            <person name="Wang H."/>
            <person name="Wang A."/>
            <person name="Jiang F."/>
            <person name="Liu H."/>
            <person name="Zhao H."/>
            <person name="Xu D."/>
            <person name="Zhang Y."/>
        </authorList>
    </citation>
    <scope>NUCLEOTIDE SEQUENCE [LARGE SCALE GENOMIC DNA]</scope>
    <source>
        <strain evidence="2">cv. Niubang</strain>
    </source>
</reference>